<gene>
    <name evidence="2" type="ORF">NPIL_292161</name>
</gene>
<accession>A0A8X6Q9R1</accession>
<evidence type="ECO:0000256" key="1">
    <source>
        <dbReference type="SAM" id="MobiDB-lite"/>
    </source>
</evidence>
<organism evidence="2 3">
    <name type="scientific">Nephila pilipes</name>
    <name type="common">Giant wood spider</name>
    <name type="synonym">Nephila maculata</name>
    <dbReference type="NCBI Taxonomy" id="299642"/>
    <lineage>
        <taxon>Eukaryota</taxon>
        <taxon>Metazoa</taxon>
        <taxon>Ecdysozoa</taxon>
        <taxon>Arthropoda</taxon>
        <taxon>Chelicerata</taxon>
        <taxon>Arachnida</taxon>
        <taxon>Araneae</taxon>
        <taxon>Araneomorphae</taxon>
        <taxon>Entelegynae</taxon>
        <taxon>Araneoidea</taxon>
        <taxon>Nephilidae</taxon>
        <taxon>Nephila</taxon>
    </lineage>
</organism>
<comment type="caution">
    <text evidence="2">The sequence shown here is derived from an EMBL/GenBank/DDBJ whole genome shotgun (WGS) entry which is preliminary data.</text>
</comment>
<proteinExistence type="predicted"/>
<dbReference type="Proteomes" id="UP000887013">
    <property type="component" value="Unassembled WGS sequence"/>
</dbReference>
<keyword evidence="3" id="KW-1185">Reference proteome</keyword>
<feature type="compositionally biased region" description="Basic residues" evidence="1">
    <location>
        <begin position="1"/>
        <end position="11"/>
    </location>
</feature>
<evidence type="ECO:0000313" key="3">
    <source>
        <dbReference type="Proteomes" id="UP000887013"/>
    </source>
</evidence>
<dbReference type="EMBL" id="BMAW01029963">
    <property type="protein sequence ID" value="GFU14493.1"/>
    <property type="molecule type" value="Genomic_DNA"/>
</dbReference>
<name>A0A8X6Q9R1_NEPPI</name>
<protein>
    <submittedName>
        <fullName evidence="2">Uncharacterized protein</fullName>
    </submittedName>
</protein>
<feature type="region of interest" description="Disordered" evidence="1">
    <location>
        <begin position="1"/>
        <end position="20"/>
    </location>
</feature>
<sequence>MSSFRSRKEKKERKGEQETLTYQASYSSLRLDDVLITCSRSPKLQVMKEIGKSHVSLNGLWKTWSPNELKRSGDIELVVWVNEVVSFQSLL</sequence>
<evidence type="ECO:0000313" key="2">
    <source>
        <dbReference type="EMBL" id="GFU14493.1"/>
    </source>
</evidence>
<dbReference type="AlphaFoldDB" id="A0A8X6Q9R1"/>
<reference evidence="2" key="1">
    <citation type="submission" date="2020-08" db="EMBL/GenBank/DDBJ databases">
        <title>Multicomponent nature underlies the extraordinary mechanical properties of spider dragline silk.</title>
        <authorList>
            <person name="Kono N."/>
            <person name="Nakamura H."/>
            <person name="Mori M."/>
            <person name="Yoshida Y."/>
            <person name="Ohtoshi R."/>
            <person name="Malay A.D."/>
            <person name="Moran D.A.P."/>
            <person name="Tomita M."/>
            <person name="Numata K."/>
            <person name="Arakawa K."/>
        </authorList>
    </citation>
    <scope>NUCLEOTIDE SEQUENCE</scope>
</reference>